<name>A0A8S2XG40_9BILA</name>
<dbReference type="Proteomes" id="UP000681722">
    <property type="component" value="Unassembled WGS sequence"/>
</dbReference>
<organism evidence="1 2">
    <name type="scientific">Didymodactylos carnosus</name>
    <dbReference type="NCBI Taxonomy" id="1234261"/>
    <lineage>
        <taxon>Eukaryota</taxon>
        <taxon>Metazoa</taxon>
        <taxon>Spiralia</taxon>
        <taxon>Gnathifera</taxon>
        <taxon>Rotifera</taxon>
        <taxon>Eurotatoria</taxon>
        <taxon>Bdelloidea</taxon>
        <taxon>Philodinida</taxon>
        <taxon>Philodinidae</taxon>
        <taxon>Didymodactylos</taxon>
    </lineage>
</organism>
<evidence type="ECO:0000313" key="1">
    <source>
        <dbReference type="EMBL" id="CAF4492225.1"/>
    </source>
</evidence>
<gene>
    <name evidence="1" type="ORF">SRO942_LOCUS44389</name>
</gene>
<dbReference type="AlphaFoldDB" id="A0A8S2XG40"/>
<accession>A0A8S2XG40</accession>
<comment type="caution">
    <text evidence="1">The sequence shown here is derived from an EMBL/GenBank/DDBJ whole genome shotgun (WGS) entry which is preliminary data.</text>
</comment>
<dbReference type="EMBL" id="CAJOBC010104513">
    <property type="protein sequence ID" value="CAF4492225.1"/>
    <property type="molecule type" value="Genomic_DNA"/>
</dbReference>
<evidence type="ECO:0000313" key="2">
    <source>
        <dbReference type="Proteomes" id="UP000681722"/>
    </source>
</evidence>
<sequence>MLSRTRLSREKNLRAFLS</sequence>
<reference evidence="1" key="1">
    <citation type="submission" date="2021-02" db="EMBL/GenBank/DDBJ databases">
        <authorList>
            <person name="Nowell W R."/>
        </authorList>
    </citation>
    <scope>NUCLEOTIDE SEQUENCE</scope>
</reference>
<proteinExistence type="predicted"/>
<protein>
    <submittedName>
        <fullName evidence="1">Uncharacterized protein</fullName>
    </submittedName>
</protein>
<feature type="non-terminal residue" evidence="1">
    <location>
        <position position="18"/>
    </location>
</feature>